<dbReference type="Proteomes" id="UP000264702">
    <property type="component" value="Unassembled WGS sequence"/>
</dbReference>
<feature type="signal peptide" evidence="1">
    <location>
        <begin position="1"/>
        <end position="22"/>
    </location>
</feature>
<evidence type="ECO:0000313" key="3">
    <source>
        <dbReference type="Proteomes" id="UP000264702"/>
    </source>
</evidence>
<comment type="caution">
    <text evidence="2">The sequence shown here is derived from an EMBL/GenBank/DDBJ whole genome shotgun (WGS) entry which is preliminary data.</text>
</comment>
<keyword evidence="3" id="KW-1185">Reference proteome</keyword>
<gene>
    <name evidence="2" type="ORF">D0Y96_12010</name>
</gene>
<feature type="chain" id="PRO_5016928173" evidence="1">
    <location>
        <begin position="23"/>
        <end position="307"/>
    </location>
</feature>
<sequence length="307" mass="33362">MKFLTTFATALALFLAALFAAAVVVPAQWKSDLLAWRADREKGLAQPDSWLTLVGLDWLQPGANPFGSADGSRIRLTAPSAAPHLGILLLSGTQVRLIPPPGGFPAALRVDGKPAQPVLLTDDSENHPSVLTAGSLTMTVIHRGGRFALRIKDAQSPTRLHFHGLHWYPADPHYRVDAKWIPSAPGSTLHIATIIGTTLNLPAPGIAEFILDGKTLQLEPVIEEPGDTQLFFIVRDITSRTTSYGAARFLYTGFPDHGLDKPGHLILDFNRLRNPPCAYTPYATCPLPPEKNRLSIALPVGEERYSH</sequence>
<dbReference type="Pfam" id="PF07920">
    <property type="entry name" value="DUF1684"/>
    <property type="match status" value="1"/>
</dbReference>
<keyword evidence="1" id="KW-0732">Signal</keyword>
<dbReference type="OrthoDB" id="5493262at2"/>
<name>A0A372IMH2_9BACT</name>
<evidence type="ECO:0000313" key="2">
    <source>
        <dbReference type="EMBL" id="RFU16137.1"/>
    </source>
</evidence>
<organism evidence="2 3">
    <name type="scientific">Paracidobacterium acidisoli</name>
    <dbReference type="NCBI Taxonomy" id="2303751"/>
    <lineage>
        <taxon>Bacteria</taxon>
        <taxon>Pseudomonadati</taxon>
        <taxon>Acidobacteriota</taxon>
        <taxon>Terriglobia</taxon>
        <taxon>Terriglobales</taxon>
        <taxon>Acidobacteriaceae</taxon>
        <taxon>Paracidobacterium</taxon>
    </lineage>
</organism>
<dbReference type="InterPro" id="IPR012467">
    <property type="entry name" value="DUF1684"/>
</dbReference>
<accession>A0A372IMH2</accession>
<protein>
    <submittedName>
        <fullName evidence="2">DUF1684 domain-containing protein</fullName>
    </submittedName>
</protein>
<evidence type="ECO:0000256" key="1">
    <source>
        <dbReference type="SAM" id="SignalP"/>
    </source>
</evidence>
<dbReference type="PANTHER" id="PTHR41913">
    <property type="entry name" value="DUF1684 DOMAIN-CONTAINING PROTEIN"/>
    <property type="match status" value="1"/>
</dbReference>
<dbReference type="EMBL" id="QVQT01000004">
    <property type="protein sequence ID" value="RFU16137.1"/>
    <property type="molecule type" value="Genomic_DNA"/>
</dbReference>
<proteinExistence type="predicted"/>
<dbReference type="RefSeq" id="WP_117300188.1">
    <property type="nucleotide sequence ID" value="NZ_QVQT02000004.1"/>
</dbReference>
<dbReference type="AlphaFoldDB" id="A0A372IMH2"/>
<reference evidence="2 3" key="1">
    <citation type="submission" date="2018-08" db="EMBL/GenBank/DDBJ databases">
        <title>Acidipila sp. 4G-K13, an acidobacterium isolated from forest soil.</title>
        <authorList>
            <person name="Gao Z.-H."/>
            <person name="Qiu L.-H."/>
        </authorList>
    </citation>
    <scope>NUCLEOTIDE SEQUENCE [LARGE SCALE GENOMIC DNA]</scope>
    <source>
        <strain evidence="2 3">4G-K13</strain>
    </source>
</reference>
<dbReference type="PANTHER" id="PTHR41913:SF1">
    <property type="entry name" value="DUF1684 DOMAIN-CONTAINING PROTEIN"/>
    <property type="match status" value="1"/>
</dbReference>